<dbReference type="PANTHER" id="PTHR10869:SF236">
    <property type="entry name" value="PROLYL 4-HYDROXYLASE ALPHA SUBUNIT DOMAIN-CONTAINING PROTEIN"/>
    <property type="match status" value="1"/>
</dbReference>
<evidence type="ECO:0000313" key="8">
    <source>
        <dbReference type="EMBL" id="GAO49004.1"/>
    </source>
</evidence>
<comment type="caution">
    <text evidence="8">The sequence shown here is derived from an EMBL/GenBank/DDBJ whole genome shotgun (WGS) entry which is preliminary data.</text>
</comment>
<dbReference type="OMA" id="QFFGQHY"/>
<dbReference type="PANTHER" id="PTHR10869">
    <property type="entry name" value="PROLYL 4-HYDROXYLASE ALPHA SUBUNIT"/>
    <property type="match status" value="1"/>
</dbReference>
<reference evidence="8 9" key="2">
    <citation type="journal article" date="2014" name="J. Gen. Appl. Microbiol.">
        <title>The early diverging ascomycetous budding yeast Saitoella complicata has three histone deacetylases belonging to the Clr6, Hos2, and Rpd3 lineages.</title>
        <authorList>
            <person name="Nishida H."/>
            <person name="Matsumoto T."/>
            <person name="Kondo S."/>
            <person name="Hamamoto M."/>
            <person name="Yoshikawa H."/>
        </authorList>
    </citation>
    <scope>NUCLEOTIDE SEQUENCE [LARGE SCALE GENOMIC DNA]</scope>
    <source>
        <strain evidence="8 9">NRRL Y-17804</strain>
    </source>
</reference>
<dbReference type="InterPro" id="IPR045054">
    <property type="entry name" value="P4HA-like"/>
</dbReference>
<dbReference type="AlphaFoldDB" id="A0A0E9NGP2"/>
<dbReference type="InterPro" id="IPR006620">
    <property type="entry name" value="Pro_4_hyd_alph"/>
</dbReference>
<gene>
    <name evidence="8" type="ORF">G7K_3165-t1</name>
</gene>
<organism evidence="8 9">
    <name type="scientific">Saitoella complicata (strain BCRC 22490 / CBS 7301 / JCM 7358 / NBRC 10748 / NRRL Y-17804)</name>
    <dbReference type="NCBI Taxonomy" id="698492"/>
    <lineage>
        <taxon>Eukaryota</taxon>
        <taxon>Fungi</taxon>
        <taxon>Dikarya</taxon>
        <taxon>Ascomycota</taxon>
        <taxon>Taphrinomycotina</taxon>
        <taxon>Taphrinomycotina incertae sedis</taxon>
        <taxon>Saitoella</taxon>
    </lineage>
</organism>
<name>A0A0E9NGP2_SAICN</name>
<dbReference type="OrthoDB" id="69177at2759"/>
<evidence type="ECO:0000256" key="5">
    <source>
        <dbReference type="ARBA" id="ARBA00023004"/>
    </source>
</evidence>
<dbReference type="GO" id="GO:0004656">
    <property type="term" value="F:procollagen-proline 4-dioxygenase activity"/>
    <property type="evidence" value="ECO:0007669"/>
    <property type="project" value="TreeGrafter"/>
</dbReference>
<dbReference type="InterPro" id="IPR005123">
    <property type="entry name" value="Oxoglu/Fe-dep_dioxygenase_dom"/>
</dbReference>
<feature type="compositionally biased region" description="Polar residues" evidence="6">
    <location>
        <begin position="11"/>
        <end position="21"/>
    </location>
</feature>
<dbReference type="GO" id="GO:0005783">
    <property type="term" value="C:endoplasmic reticulum"/>
    <property type="evidence" value="ECO:0007669"/>
    <property type="project" value="TreeGrafter"/>
</dbReference>
<dbReference type="RefSeq" id="XP_019024143.1">
    <property type="nucleotide sequence ID" value="XM_019167676.1"/>
</dbReference>
<reference evidence="8 9" key="1">
    <citation type="journal article" date="2011" name="J. Gen. Appl. Microbiol.">
        <title>Draft genome sequencing of the enigmatic yeast Saitoella complicata.</title>
        <authorList>
            <person name="Nishida H."/>
            <person name="Hamamoto M."/>
            <person name="Sugiyama J."/>
        </authorList>
    </citation>
    <scope>NUCLEOTIDE SEQUENCE [LARGE SCALE GENOMIC DNA]</scope>
    <source>
        <strain evidence="8 9">NRRL Y-17804</strain>
    </source>
</reference>
<dbReference type="Proteomes" id="UP000033140">
    <property type="component" value="Unassembled WGS sequence"/>
</dbReference>
<dbReference type="Pfam" id="PF13640">
    <property type="entry name" value="2OG-FeII_Oxy_3"/>
    <property type="match status" value="1"/>
</dbReference>
<sequence length="240" mass="26707">MPPKKKVVGKDNSTLSKQPVSHPQPPKWPALSKIDQWAPPPLTTLLGNQIITLPLFSPATCKAFVKLCESLPMEKTPSAVKGMALRTNDRWQLTDPEFAKRLWEDTGLNEVCGDWTEKPNMKGEVRAVGLNSNIRVYRYPKGAFFQRHYDDHAVDPVTGHTTQWTLLVYLMGEEDGVRGGETVFYTSTGSGKKAKEQPLVAKLSRGTALLHRHGSNCLVHEGSEVLEGVKWVLRSDVCFA</sequence>
<dbReference type="PROSITE" id="PS51471">
    <property type="entry name" value="FE2OG_OXY"/>
    <property type="match status" value="1"/>
</dbReference>
<feature type="region of interest" description="Disordered" evidence="6">
    <location>
        <begin position="1"/>
        <end position="30"/>
    </location>
</feature>
<protein>
    <recommendedName>
        <fullName evidence="7">Fe2OG dioxygenase domain-containing protein</fullName>
    </recommendedName>
</protein>
<feature type="domain" description="Fe2OG dioxygenase" evidence="7">
    <location>
        <begin position="129"/>
        <end position="240"/>
    </location>
</feature>
<keyword evidence="3" id="KW-0223">Dioxygenase</keyword>
<comment type="cofactor">
    <cofactor evidence="1">
        <name>L-ascorbate</name>
        <dbReference type="ChEBI" id="CHEBI:38290"/>
    </cofactor>
</comment>
<evidence type="ECO:0000256" key="2">
    <source>
        <dbReference type="ARBA" id="ARBA00022723"/>
    </source>
</evidence>
<evidence type="ECO:0000256" key="1">
    <source>
        <dbReference type="ARBA" id="ARBA00001961"/>
    </source>
</evidence>
<keyword evidence="5" id="KW-0408">Iron</keyword>
<evidence type="ECO:0000313" key="9">
    <source>
        <dbReference type="Proteomes" id="UP000033140"/>
    </source>
</evidence>
<dbReference type="GO" id="GO:0005506">
    <property type="term" value="F:iron ion binding"/>
    <property type="evidence" value="ECO:0007669"/>
    <property type="project" value="InterPro"/>
</dbReference>
<dbReference type="Gene3D" id="2.60.120.620">
    <property type="entry name" value="q2cbj1_9rhob like domain"/>
    <property type="match status" value="1"/>
</dbReference>
<dbReference type="InterPro" id="IPR044862">
    <property type="entry name" value="Pro_4_hyd_alph_FE2OG_OXY"/>
</dbReference>
<keyword evidence="9" id="KW-1185">Reference proteome</keyword>
<keyword evidence="2" id="KW-0479">Metal-binding</keyword>
<accession>A0A0E9NGP2</accession>
<evidence type="ECO:0000256" key="3">
    <source>
        <dbReference type="ARBA" id="ARBA00022964"/>
    </source>
</evidence>
<evidence type="ECO:0000259" key="7">
    <source>
        <dbReference type="PROSITE" id="PS51471"/>
    </source>
</evidence>
<dbReference type="GO" id="GO:0031418">
    <property type="term" value="F:L-ascorbic acid binding"/>
    <property type="evidence" value="ECO:0007669"/>
    <property type="project" value="InterPro"/>
</dbReference>
<dbReference type="SMART" id="SM00702">
    <property type="entry name" value="P4Hc"/>
    <property type="match status" value="1"/>
</dbReference>
<keyword evidence="4" id="KW-0560">Oxidoreductase</keyword>
<proteinExistence type="predicted"/>
<dbReference type="EMBL" id="BACD03000019">
    <property type="protein sequence ID" value="GAO49004.1"/>
    <property type="molecule type" value="Genomic_DNA"/>
</dbReference>
<reference evidence="8 9" key="3">
    <citation type="journal article" date="2015" name="Genome Announc.">
        <title>Draft Genome Sequence of the Archiascomycetous Yeast Saitoella complicata.</title>
        <authorList>
            <person name="Yamauchi K."/>
            <person name="Kondo S."/>
            <person name="Hamamoto M."/>
            <person name="Takahashi Y."/>
            <person name="Ogura Y."/>
            <person name="Hayashi T."/>
            <person name="Nishida H."/>
        </authorList>
    </citation>
    <scope>NUCLEOTIDE SEQUENCE [LARGE SCALE GENOMIC DNA]</scope>
    <source>
        <strain evidence="8 9">NRRL Y-17804</strain>
    </source>
</reference>
<evidence type="ECO:0000256" key="4">
    <source>
        <dbReference type="ARBA" id="ARBA00023002"/>
    </source>
</evidence>
<evidence type="ECO:0000256" key="6">
    <source>
        <dbReference type="SAM" id="MobiDB-lite"/>
    </source>
</evidence>